<reference evidence="1" key="1">
    <citation type="submission" date="2023-04" db="EMBL/GenBank/DDBJ databases">
        <title>A chromosome-level genome assembly of the parasitoid wasp Eretmocerus hayati.</title>
        <authorList>
            <person name="Zhong Y."/>
            <person name="Liu S."/>
            <person name="Liu Y."/>
        </authorList>
    </citation>
    <scope>NUCLEOTIDE SEQUENCE</scope>
    <source>
        <strain evidence="1">ZJU_SS_LIU_2023</strain>
    </source>
</reference>
<protein>
    <submittedName>
        <fullName evidence="1">Uncharacterized protein</fullName>
    </submittedName>
</protein>
<organism evidence="1 2">
    <name type="scientific">Eretmocerus hayati</name>
    <dbReference type="NCBI Taxonomy" id="131215"/>
    <lineage>
        <taxon>Eukaryota</taxon>
        <taxon>Metazoa</taxon>
        <taxon>Ecdysozoa</taxon>
        <taxon>Arthropoda</taxon>
        <taxon>Hexapoda</taxon>
        <taxon>Insecta</taxon>
        <taxon>Pterygota</taxon>
        <taxon>Neoptera</taxon>
        <taxon>Endopterygota</taxon>
        <taxon>Hymenoptera</taxon>
        <taxon>Apocrita</taxon>
        <taxon>Proctotrupomorpha</taxon>
        <taxon>Chalcidoidea</taxon>
        <taxon>Aphelinidae</taxon>
        <taxon>Aphelininae</taxon>
        <taxon>Eretmocerus</taxon>
    </lineage>
</organism>
<evidence type="ECO:0000313" key="1">
    <source>
        <dbReference type="EMBL" id="KAJ8675699.1"/>
    </source>
</evidence>
<dbReference type="EMBL" id="CM056742">
    <property type="protein sequence ID" value="KAJ8675699.1"/>
    <property type="molecule type" value="Genomic_DNA"/>
</dbReference>
<comment type="caution">
    <text evidence="1">The sequence shown here is derived from an EMBL/GenBank/DDBJ whole genome shotgun (WGS) entry which is preliminary data.</text>
</comment>
<keyword evidence="2" id="KW-1185">Reference proteome</keyword>
<accession>A0ACC2NWP2</accession>
<evidence type="ECO:0000313" key="2">
    <source>
        <dbReference type="Proteomes" id="UP001239111"/>
    </source>
</evidence>
<proteinExistence type="predicted"/>
<dbReference type="Proteomes" id="UP001239111">
    <property type="component" value="Chromosome 2"/>
</dbReference>
<name>A0ACC2NWP2_9HYME</name>
<gene>
    <name evidence="1" type="ORF">QAD02_011485</name>
</gene>
<sequence>MMWEYLFKRFLKNFRKGGVDVNARSVLHLTALDLVVTENVDHYGDTSHIRVLLEHGTLVNRENFEESSTLARAFESEDVEILQTLVKYATDLGNLNENKRTALHELFFGQLNDTNDYIMIIEQFCKKGIDIDCQDSRKQTPLHTAVANGSDDGITALLACGADLNMIDSNKCTPFSMLMSDIDDMDLRELSSDLKQRISIMARHVRKMQAFKLKVVRQNALLESQYTEMCESSDDDAEGPQHDELKKMKGIVLRENLTLQDIMYIDSSQLVSQELIDELKSVSSLDDFHTKFPELGGILKLKLRIAQRKKAISLARKSLFLIFRMQIPETCTEIIACCLSDTDLKTVVDMMLQ</sequence>